<reference evidence="12" key="1">
    <citation type="submission" date="2010-06" db="EMBL/GenBank/DDBJ databases">
        <authorList>
            <person name="Jiang H."/>
            <person name="Abraham K."/>
            <person name="Ali S."/>
            <person name="Alsbrooks S.L."/>
            <person name="Anim B.N."/>
            <person name="Anosike U.S."/>
            <person name="Attaway T."/>
            <person name="Bandaranaike D.P."/>
            <person name="Battles P.K."/>
            <person name="Bell S.N."/>
            <person name="Bell A.V."/>
            <person name="Beltran B."/>
            <person name="Bickham C."/>
            <person name="Bustamante Y."/>
            <person name="Caleb T."/>
            <person name="Canada A."/>
            <person name="Cardenas V."/>
            <person name="Carter K."/>
            <person name="Chacko J."/>
            <person name="Chandrabose M.N."/>
            <person name="Chavez D."/>
            <person name="Chavez A."/>
            <person name="Chen L."/>
            <person name="Chu H.-S."/>
            <person name="Claassen K.J."/>
            <person name="Cockrell R."/>
            <person name="Collins M."/>
            <person name="Cooper J.A."/>
            <person name="Cree A."/>
            <person name="Curry S.M."/>
            <person name="Da Y."/>
            <person name="Dao M.D."/>
            <person name="Das B."/>
            <person name="Davila M.-L."/>
            <person name="Davy-Carroll L."/>
            <person name="Denson S."/>
            <person name="Dinh H."/>
            <person name="Ebong V.E."/>
            <person name="Edwards J.R."/>
            <person name="Egan A."/>
            <person name="El-Daye J."/>
            <person name="Escobedo L."/>
            <person name="Fernandez S."/>
            <person name="Fernando P.R."/>
            <person name="Flagg N."/>
            <person name="Forbes L.D."/>
            <person name="Fowler R.G."/>
            <person name="Fu Q."/>
            <person name="Gabisi R.A."/>
            <person name="Ganer J."/>
            <person name="Garbino Pronczuk A."/>
            <person name="Garcia R.M."/>
            <person name="Garner T."/>
            <person name="Garrett T.E."/>
            <person name="Gonzalez D.A."/>
            <person name="Hamid H."/>
            <person name="Hawkins E.S."/>
            <person name="Hirani K."/>
            <person name="Hogues M.E."/>
            <person name="Hollins B."/>
            <person name="Hsiao C.-H."/>
            <person name="Jabil R."/>
            <person name="James M.L."/>
            <person name="Jhangiani S.N."/>
            <person name="Johnson B."/>
            <person name="Johnson Q."/>
            <person name="Joshi V."/>
            <person name="Kalu J.B."/>
            <person name="Kam C."/>
            <person name="Kashfia A."/>
            <person name="Keebler J."/>
            <person name="Kisamo H."/>
            <person name="Kovar C.L."/>
            <person name="Lago L.A."/>
            <person name="Lai C.-Y."/>
            <person name="Laidlaw J."/>
            <person name="Lara F."/>
            <person name="Le T.-K."/>
            <person name="Lee S.L."/>
            <person name="Legall F.H."/>
            <person name="Lemon S.J."/>
            <person name="Lewis L.R."/>
            <person name="Li B."/>
            <person name="Liu Y."/>
            <person name="Liu Y.-S."/>
            <person name="Lopez J."/>
            <person name="Lozado R.J."/>
            <person name="Lu J."/>
            <person name="Madu R.C."/>
            <person name="Maheshwari M."/>
            <person name="Maheshwari R."/>
            <person name="Malloy K."/>
            <person name="Martinez E."/>
            <person name="Mathew T."/>
            <person name="Mercado I.C."/>
            <person name="Mercado C."/>
            <person name="Meyer B."/>
            <person name="Montgomery K."/>
            <person name="Morgan M.B."/>
            <person name="Munidasa M."/>
            <person name="Nazareth L.V."/>
            <person name="Nelson J."/>
            <person name="Ng B.M."/>
            <person name="Nguyen N.B."/>
            <person name="Nguyen P.Q."/>
            <person name="Nguyen T."/>
            <person name="Obregon M."/>
            <person name="Okwuonu G.O."/>
            <person name="Onwere C.G."/>
            <person name="Orozco G."/>
            <person name="Parra A."/>
            <person name="Patel S."/>
            <person name="Patil S."/>
            <person name="Perez A."/>
            <person name="Perez Y."/>
            <person name="Pham C."/>
            <person name="Primus E.L."/>
            <person name="Pu L.-L."/>
            <person name="Puazo M."/>
            <person name="Qin X."/>
            <person name="Quiroz J.B."/>
            <person name="Reese J."/>
            <person name="Richards S."/>
            <person name="Rives C.M."/>
            <person name="Robberts R."/>
            <person name="Ruiz S.J."/>
            <person name="Ruiz M.J."/>
            <person name="Santibanez J."/>
            <person name="Schneider B.W."/>
            <person name="Sisson I."/>
            <person name="Smith M."/>
            <person name="Sodergren E."/>
            <person name="Song X.-Z."/>
            <person name="Song B.B."/>
            <person name="Summersgill H."/>
            <person name="Thelus R."/>
            <person name="Thornton R.D."/>
            <person name="Trejos Z.Y."/>
            <person name="Usmani K."/>
            <person name="Vattathil S."/>
            <person name="Villasana D."/>
            <person name="Walker D.L."/>
            <person name="Wang S."/>
            <person name="Wang K."/>
            <person name="White C.S."/>
            <person name="Williams A.C."/>
            <person name="Williamson J."/>
            <person name="Wilson K."/>
            <person name="Woghiren I.O."/>
            <person name="Woodworth J.R."/>
            <person name="Worley K.C."/>
            <person name="Wright R.A."/>
            <person name="Wu W."/>
            <person name="Young L."/>
            <person name="Zhang L."/>
            <person name="Zhang J."/>
            <person name="Zhu Y."/>
            <person name="Muzny D.M."/>
            <person name="Weinstock G."/>
            <person name="Gibbs R.A."/>
        </authorList>
    </citation>
    <scope>NUCLEOTIDE SEQUENCE [LARGE SCALE GENOMIC DNA]</scope>
    <source>
        <strain evidence="12">LSR1</strain>
    </source>
</reference>
<dbReference type="FunFam" id="3.30.160.60:FF:000446">
    <property type="entry name" value="Zinc finger protein"/>
    <property type="match status" value="1"/>
</dbReference>
<keyword evidence="5 8" id="KW-0863">Zinc-finger</keyword>
<evidence type="ECO:0000313" key="12">
    <source>
        <dbReference type="Proteomes" id="UP000007819"/>
    </source>
</evidence>
<feature type="domain" description="C2H2-type" evidence="10">
    <location>
        <begin position="254"/>
        <end position="281"/>
    </location>
</feature>
<dbReference type="OrthoDB" id="40579at2759"/>
<evidence type="ECO:0000256" key="6">
    <source>
        <dbReference type="ARBA" id="ARBA00022833"/>
    </source>
</evidence>
<evidence type="ECO:0000256" key="7">
    <source>
        <dbReference type="ARBA" id="ARBA00023242"/>
    </source>
</evidence>
<evidence type="ECO:0000256" key="1">
    <source>
        <dbReference type="ARBA" id="ARBA00004123"/>
    </source>
</evidence>
<dbReference type="AlphaFoldDB" id="A0A8R2H6R7"/>
<protein>
    <recommendedName>
        <fullName evidence="10">C2H2-type domain-containing protein</fullName>
    </recommendedName>
</protein>
<dbReference type="InterPro" id="IPR036236">
    <property type="entry name" value="Znf_C2H2_sf"/>
</dbReference>
<keyword evidence="3" id="KW-0479">Metal-binding</keyword>
<name>A0A8R2H6R7_ACYPI</name>
<evidence type="ECO:0000256" key="2">
    <source>
        <dbReference type="ARBA" id="ARBA00006991"/>
    </source>
</evidence>
<keyword evidence="12" id="KW-1185">Reference proteome</keyword>
<proteinExistence type="inferred from homology"/>
<sequence>MTPNGVKQRLSKKLFNDADDANRRHKKKGGSLSRTEENKIKTEIKIEKNVVDSFEFEGTVFEENNTAELINRMNLDKTSRSNLRKKEFICFICNKSFNYKSPLKKHILLHSRKELYNSTVYNKKHNKYLKPNLKMHISDKPIKCNICDRTFSSRFYLISHTMTHAGEKPFICGICGQAFPQSRSLKRHSRIHTGDKPFKCDICGHAFFQSSDLSIHTRTHTGEKPFKCDICDRAFSQSQSLKRHTRTHTGEKPFICDICGRAYSQSTHLKNHTRKYHGEKAK</sequence>
<feature type="domain" description="C2H2-type" evidence="10">
    <location>
        <begin position="198"/>
        <end position="225"/>
    </location>
</feature>
<evidence type="ECO:0000313" key="11">
    <source>
        <dbReference type="EnsemblMetazoa" id="XP_016656480.1"/>
    </source>
</evidence>
<dbReference type="GO" id="GO:0008270">
    <property type="term" value="F:zinc ion binding"/>
    <property type="evidence" value="ECO:0007669"/>
    <property type="project" value="UniProtKB-KW"/>
</dbReference>
<keyword evidence="4" id="KW-0677">Repeat</keyword>
<dbReference type="InterPro" id="IPR013087">
    <property type="entry name" value="Znf_C2H2_type"/>
</dbReference>
<reference evidence="11" key="2">
    <citation type="submission" date="2022-06" db="UniProtKB">
        <authorList>
            <consortium name="EnsemblMetazoa"/>
        </authorList>
    </citation>
    <scope>IDENTIFICATION</scope>
</reference>
<dbReference type="EnsemblMetazoa" id="XM_016800991.2">
    <property type="protein sequence ID" value="XP_016656480.1"/>
    <property type="gene ID" value="LOC103307999"/>
</dbReference>
<evidence type="ECO:0000259" key="10">
    <source>
        <dbReference type="PROSITE" id="PS50157"/>
    </source>
</evidence>
<feature type="domain" description="C2H2-type" evidence="10">
    <location>
        <begin position="226"/>
        <end position="253"/>
    </location>
</feature>
<comment type="subcellular location">
    <subcellularLocation>
        <location evidence="1">Nucleus</location>
    </subcellularLocation>
</comment>
<evidence type="ECO:0000256" key="4">
    <source>
        <dbReference type="ARBA" id="ARBA00022737"/>
    </source>
</evidence>
<evidence type="ECO:0000256" key="8">
    <source>
        <dbReference type="PROSITE-ProRule" id="PRU00042"/>
    </source>
</evidence>
<evidence type="ECO:0000256" key="5">
    <source>
        <dbReference type="ARBA" id="ARBA00022771"/>
    </source>
</evidence>
<dbReference type="GO" id="GO:0005634">
    <property type="term" value="C:nucleus"/>
    <property type="evidence" value="ECO:0007669"/>
    <property type="project" value="UniProtKB-SubCell"/>
</dbReference>
<evidence type="ECO:0000256" key="3">
    <source>
        <dbReference type="ARBA" id="ARBA00022723"/>
    </source>
</evidence>
<dbReference type="PANTHER" id="PTHR24394">
    <property type="entry name" value="ZINC FINGER PROTEIN"/>
    <property type="match status" value="1"/>
</dbReference>
<dbReference type="Gene3D" id="3.30.160.60">
    <property type="entry name" value="Classic Zinc Finger"/>
    <property type="match status" value="6"/>
</dbReference>
<dbReference type="RefSeq" id="XP_016656480.1">
    <property type="nucleotide sequence ID" value="XM_016800991.1"/>
</dbReference>
<feature type="domain" description="C2H2-type" evidence="10">
    <location>
        <begin position="142"/>
        <end position="169"/>
    </location>
</feature>
<dbReference type="FunFam" id="3.30.160.60:FF:002343">
    <property type="entry name" value="Zinc finger protein 33A"/>
    <property type="match status" value="2"/>
</dbReference>
<dbReference type="PANTHER" id="PTHR24394:SF29">
    <property type="entry name" value="MYONEURIN"/>
    <property type="match status" value="1"/>
</dbReference>
<keyword evidence="6" id="KW-0862">Zinc</keyword>
<evidence type="ECO:0000256" key="9">
    <source>
        <dbReference type="SAM" id="MobiDB-lite"/>
    </source>
</evidence>
<dbReference type="GO" id="GO:0000981">
    <property type="term" value="F:DNA-binding transcription factor activity, RNA polymerase II-specific"/>
    <property type="evidence" value="ECO:0007669"/>
    <property type="project" value="TreeGrafter"/>
</dbReference>
<keyword evidence="7" id="KW-0539">Nucleus</keyword>
<dbReference type="Pfam" id="PF00096">
    <property type="entry name" value="zf-C2H2"/>
    <property type="match status" value="6"/>
</dbReference>
<dbReference type="FunFam" id="3.30.160.60:FF:003288">
    <property type="entry name" value="Uncharacterized protein"/>
    <property type="match status" value="1"/>
</dbReference>
<dbReference type="GeneID" id="103307999"/>
<organism evidence="11 12">
    <name type="scientific">Acyrthosiphon pisum</name>
    <name type="common">Pea aphid</name>
    <dbReference type="NCBI Taxonomy" id="7029"/>
    <lineage>
        <taxon>Eukaryota</taxon>
        <taxon>Metazoa</taxon>
        <taxon>Ecdysozoa</taxon>
        <taxon>Arthropoda</taxon>
        <taxon>Hexapoda</taxon>
        <taxon>Insecta</taxon>
        <taxon>Pterygota</taxon>
        <taxon>Neoptera</taxon>
        <taxon>Paraneoptera</taxon>
        <taxon>Hemiptera</taxon>
        <taxon>Sternorrhyncha</taxon>
        <taxon>Aphidomorpha</taxon>
        <taxon>Aphidoidea</taxon>
        <taxon>Aphididae</taxon>
        <taxon>Macrosiphini</taxon>
        <taxon>Acyrthosiphon</taxon>
    </lineage>
</organism>
<dbReference type="PROSITE" id="PS50157">
    <property type="entry name" value="ZINC_FINGER_C2H2_2"/>
    <property type="match status" value="6"/>
</dbReference>
<feature type="domain" description="C2H2-type" evidence="10">
    <location>
        <begin position="88"/>
        <end position="115"/>
    </location>
</feature>
<dbReference type="SUPFAM" id="SSF57667">
    <property type="entry name" value="beta-beta-alpha zinc fingers"/>
    <property type="match status" value="4"/>
</dbReference>
<feature type="domain" description="C2H2-type" evidence="10">
    <location>
        <begin position="170"/>
        <end position="197"/>
    </location>
</feature>
<dbReference type="Proteomes" id="UP000007819">
    <property type="component" value="Chromosome X"/>
</dbReference>
<comment type="similarity">
    <text evidence="2">Belongs to the krueppel C2H2-type zinc-finger protein family.</text>
</comment>
<dbReference type="PROSITE" id="PS00028">
    <property type="entry name" value="ZINC_FINGER_C2H2_1"/>
    <property type="match status" value="6"/>
</dbReference>
<accession>A0A8R2H6R7</accession>
<feature type="region of interest" description="Disordered" evidence="9">
    <location>
        <begin position="1"/>
        <end position="35"/>
    </location>
</feature>
<dbReference type="SMART" id="SM00355">
    <property type="entry name" value="ZnF_C2H2"/>
    <property type="match status" value="6"/>
</dbReference>
<dbReference type="KEGG" id="api:103307999"/>